<evidence type="ECO:0000313" key="3">
    <source>
        <dbReference type="Proteomes" id="UP001500503"/>
    </source>
</evidence>
<gene>
    <name evidence="2" type="ORF">GCM10023191_072700</name>
</gene>
<dbReference type="Proteomes" id="UP001500503">
    <property type="component" value="Unassembled WGS sequence"/>
</dbReference>
<name>A0ABP8QTD8_9ACTN</name>
<comment type="caution">
    <text evidence="2">The sequence shown here is derived from an EMBL/GenBank/DDBJ whole genome shotgun (WGS) entry which is preliminary data.</text>
</comment>
<organism evidence="2 3">
    <name type="scientific">Actinoallomurus oryzae</name>
    <dbReference type="NCBI Taxonomy" id="502180"/>
    <lineage>
        <taxon>Bacteria</taxon>
        <taxon>Bacillati</taxon>
        <taxon>Actinomycetota</taxon>
        <taxon>Actinomycetes</taxon>
        <taxon>Streptosporangiales</taxon>
        <taxon>Thermomonosporaceae</taxon>
        <taxon>Actinoallomurus</taxon>
    </lineage>
</organism>
<keyword evidence="3" id="KW-1185">Reference proteome</keyword>
<dbReference type="EMBL" id="BAABHF010000045">
    <property type="protein sequence ID" value="GAA4510286.1"/>
    <property type="molecule type" value="Genomic_DNA"/>
</dbReference>
<protein>
    <submittedName>
        <fullName evidence="2">Uncharacterized protein</fullName>
    </submittedName>
</protein>
<accession>A0ABP8QTD8</accession>
<evidence type="ECO:0000313" key="2">
    <source>
        <dbReference type="EMBL" id="GAA4510286.1"/>
    </source>
</evidence>
<feature type="region of interest" description="Disordered" evidence="1">
    <location>
        <begin position="139"/>
        <end position="172"/>
    </location>
</feature>
<evidence type="ECO:0000256" key="1">
    <source>
        <dbReference type="SAM" id="MobiDB-lite"/>
    </source>
</evidence>
<sequence>MRFVTITGRPYRVVASARRPIVLTVLRDRSGGRAAGVRREWELEELIAARTLLAGDWEPVGNKTGATRLAFSLIGWNATDDAHAAIGSVPANHENVPLTYSALRAPGWGTRARFRVRVRSAPTWCSRSTAARPWFTLAGARPPSPSSGRRHALSAPAARVARTRRHEGDIVV</sequence>
<proteinExistence type="predicted"/>
<reference evidence="3" key="1">
    <citation type="journal article" date="2019" name="Int. J. Syst. Evol. Microbiol.">
        <title>The Global Catalogue of Microorganisms (GCM) 10K type strain sequencing project: providing services to taxonomists for standard genome sequencing and annotation.</title>
        <authorList>
            <consortium name="The Broad Institute Genomics Platform"/>
            <consortium name="The Broad Institute Genome Sequencing Center for Infectious Disease"/>
            <person name="Wu L."/>
            <person name="Ma J."/>
        </authorList>
    </citation>
    <scope>NUCLEOTIDE SEQUENCE [LARGE SCALE GENOMIC DNA]</scope>
    <source>
        <strain evidence="3">JCM 17933</strain>
    </source>
</reference>